<feature type="binding site" evidence="10 11">
    <location>
        <position position="116"/>
    </location>
    <ligand>
        <name>[4Fe-4S] cluster</name>
        <dbReference type="ChEBI" id="CHEBI:49883"/>
        <label>2</label>
    </ligand>
</feature>
<feature type="binding site" evidence="10 11">
    <location>
        <position position="46"/>
    </location>
    <ligand>
        <name>[4Fe-4S] cluster</name>
        <dbReference type="ChEBI" id="CHEBI:49883"/>
        <label>1</label>
    </ligand>
</feature>
<feature type="binding site" evidence="10 11">
    <location>
        <position position="49"/>
    </location>
    <ligand>
        <name>[4Fe-4S] cluster</name>
        <dbReference type="ChEBI" id="CHEBI:49883"/>
        <label>1</label>
    </ligand>
</feature>
<dbReference type="EMBL" id="CP107246">
    <property type="protein sequence ID" value="WIM06068.1"/>
    <property type="molecule type" value="Genomic_DNA"/>
</dbReference>
<comment type="caution">
    <text evidence="10">Lacks conserved residue(s) required for the propagation of feature annotation.</text>
</comment>
<protein>
    <recommendedName>
        <fullName evidence="10">Ion-translocating oxidoreductase complex subunit B</fullName>
        <ecNumber evidence="10">7.-.-.-</ecNumber>
    </recommendedName>
    <alternativeName>
        <fullName evidence="10">Rnf electron transport complex subunit B</fullName>
    </alternativeName>
</protein>
<keyword evidence="4 10" id="KW-0677">Repeat</keyword>
<name>A0AA49FM61_9PROT</name>
<evidence type="ECO:0000256" key="9">
    <source>
        <dbReference type="ARBA" id="ARBA00023136"/>
    </source>
</evidence>
<feature type="binding site" evidence="10 11">
    <location>
        <position position="71"/>
    </location>
    <ligand>
        <name>[4Fe-4S] cluster</name>
        <dbReference type="ChEBI" id="CHEBI:49883"/>
        <label>1</label>
    </ligand>
</feature>
<dbReference type="InterPro" id="IPR007202">
    <property type="entry name" value="4Fe-4S_dom"/>
</dbReference>
<evidence type="ECO:0000259" key="13">
    <source>
        <dbReference type="PROSITE" id="PS51656"/>
    </source>
</evidence>
<keyword evidence="3 10" id="KW-0479">Metal-binding</keyword>
<comment type="cofactor">
    <cofactor evidence="10 11">
        <name>[4Fe-4S] cluster</name>
        <dbReference type="ChEBI" id="CHEBI:49883"/>
    </cofactor>
    <text evidence="10 11">Binds 3 [4Fe-4S] clusters.</text>
</comment>
<organism evidence="14">
    <name type="scientific">Candidatus Nitricoxidivorans perseverans</name>
    <dbReference type="NCBI Taxonomy" id="2975601"/>
    <lineage>
        <taxon>Bacteria</taxon>
        <taxon>Pseudomonadati</taxon>
        <taxon>Pseudomonadota</taxon>
        <taxon>Betaproteobacteria</taxon>
        <taxon>Nitrosomonadales</taxon>
        <taxon>Sterolibacteriaceae</taxon>
        <taxon>Candidatus Nitricoxidivorans</taxon>
    </lineage>
</organism>
<dbReference type="PANTHER" id="PTHR43560">
    <property type="entry name" value="ION-TRANSLOCATING OXIDOREDUCTASE COMPLEX SUBUNIT B"/>
    <property type="match status" value="1"/>
</dbReference>
<dbReference type="SUPFAM" id="SSF54862">
    <property type="entry name" value="4Fe-4S ferredoxins"/>
    <property type="match status" value="1"/>
</dbReference>
<dbReference type="Pfam" id="PF14697">
    <property type="entry name" value="Fer4_21"/>
    <property type="match status" value="1"/>
</dbReference>
<dbReference type="GO" id="GO:0051539">
    <property type="term" value="F:4 iron, 4 sulfur cluster binding"/>
    <property type="evidence" value="ECO:0007669"/>
    <property type="project" value="UniProtKB-UniRule"/>
</dbReference>
<feature type="domain" description="4Fe-4S ferredoxin-type" evidence="12">
    <location>
        <begin position="101"/>
        <end position="130"/>
    </location>
</feature>
<comment type="similarity">
    <text evidence="10">Belongs to the 4Fe4S bacterial-type ferredoxin family. RnfB subfamily.</text>
</comment>
<reference evidence="14" key="1">
    <citation type="journal article" date="2023" name="Nat. Microbiol.">
        <title>Enrichment and characterization of a nitric oxide-reducing microbial community in a continuous bioreactor.</title>
        <authorList>
            <person name="Garrido-Amador P."/>
            <person name="Stortenbeker N."/>
            <person name="Wessels H.J.C.T."/>
            <person name="Speth D.R."/>
            <person name="Garcia-Heredia I."/>
            <person name="Kartal B."/>
        </authorList>
    </citation>
    <scope>NUCLEOTIDE SEQUENCE</scope>
    <source>
        <strain evidence="14">MAG1</strain>
    </source>
</reference>
<comment type="function">
    <text evidence="10">Part of a membrane-bound complex that couples electron transfer with translocation of ions across the membrane.</text>
</comment>
<comment type="subcellular location">
    <subcellularLocation>
        <location evidence="10">Cell inner membrane</location>
    </subcellularLocation>
</comment>
<dbReference type="InterPro" id="IPR016463">
    <property type="entry name" value="RnfB/RsxB_Proteobac"/>
</dbReference>
<dbReference type="KEGG" id="npv:OHM77_01885"/>
<comment type="subunit">
    <text evidence="10">The complex is composed of six subunits: RnfA, RnfB, RnfC, RnfD, RnfE and RnfG.</text>
</comment>
<evidence type="ECO:0000256" key="8">
    <source>
        <dbReference type="ARBA" id="ARBA00023014"/>
    </source>
</evidence>
<dbReference type="Gene3D" id="3.30.70.20">
    <property type="match status" value="1"/>
</dbReference>
<dbReference type="GO" id="GO:0009055">
    <property type="term" value="F:electron transfer activity"/>
    <property type="evidence" value="ECO:0007669"/>
    <property type="project" value="InterPro"/>
</dbReference>
<dbReference type="GO" id="GO:0046872">
    <property type="term" value="F:metal ion binding"/>
    <property type="evidence" value="ECO:0007669"/>
    <property type="project" value="UniProtKB-KW"/>
</dbReference>
<feature type="binding site" evidence="10 11">
    <location>
        <position position="110"/>
    </location>
    <ligand>
        <name>[4Fe-4S] cluster</name>
        <dbReference type="ChEBI" id="CHEBI:49883"/>
        <label>2</label>
    </ligand>
</feature>
<keyword evidence="6 10" id="KW-0249">Electron transport</keyword>
<dbReference type="PROSITE" id="PS51656">
    <property type="entry name" value="4FE4S"/>
    <property type="match status" value="1"/>
</dbReference>
<keyword evidence="1 10" id="KW-0813">Transport</keyword>
<feature type="binding site" evidence="10 11">
    <location>
        <position position="143"/>
    </location>
    <ligand>
        <name>[4Fe-4S] cluster</name>
        <dbReference type="ChEBI" id="CHEBI:49883"/>
        <label>3</label>
    </ligand>
</feature>
<feature type="domain" description="4Fe-4S ferredoxin-type" evidence="12">
    <location>
        <begin position="131"/>
        <end position="160"/>
    </location>
</feature>
<dbReference type="InterPro" id="IPR017900">
    <property type="entry name" value="4Fe4S_Fe_S_CS"/>
</dbReference>
<feature type="binding site" evidence="10 11">
    <location>
        <position position="140"/>
    </location>
    <ligand>
        <name>[4Fe-4S] cluster</name>
        <dbReference type="ChEBI" id="CHEBI:49883"/>
        <label>3</label>
    </ligand>
</feature>
<dbReference type="Gene3D" id="1.10.15.40">
    <property type="entry name" value="Electron transport complex subunit B, putative Fe-S cluster"/>
    <property type="match status" value="1"/>
</dbReference>
<feature type="region of interest" description="Hydrophobic" evidence="10">
    <location>
        <begin position="1"/>
        <end position="23"/>
    </location>
</feature>
<dbReference type="PIRSF" id="PIRSF005784">
    <property type="entry name" value="Elect_transpt_RnfB"/>
    <property type="match status" value="1"/>
</dbReference>
<evidence type="ECO:0000313" key="14">
    <source>
        <dbReference type="EMBL" id="WIM06068.1"/>
    </source>
</evidence>
<dbReference type="AlphaFoldDB" id="A0AA49FM61"/>
<dbReference type="InterPro" id="IPR050395">
    <property type="entry name" value="4Fe4S_Ferredoxin_RnfB"/>
</dbReference>
<dbReference type="InterPro" id="IPR017896">
    <property type="entry name" value="4Fe4S_Fe-S-bd"/>
</dbReference>
<evidence type="ECO:0000259" key="12">
    <source>
        <dbReference type="PROSITE" id="PS51379"/>
    </source>
</evidence>
<dbReference type="InterPro" id="IPR010207">
    <property type="entry name" value="Elect_transpt_cplx_RnfB/RsxB"/>
</dbReference>
<keyword evidence="2 10" id="KW-0004">4Fe-4S</keyword>
<dbReference type="NCBIfam" id="TIGR01944">
    <property type="entry name" value="rnfB"/>
    <property type="match status" value="1"/>
</dbReference>
<accession>A0AA49FM61</accession>
<feature type="binding site" evidence="10 11">
    <location>
        <position position="146"/>
    </location>
    <ligand>
        <name>[4Fe-4S] cluster</name>
        <dbReference type="ChEBI" id="CHEBI:49883"/>
        <label>3</label>
    </ligand>
</feature>
<dbReference type="PROSITE" id="PS00198">
    <property type="entry name" value="4FE4S_FER_1"/>
    <property type="match status" value="1"/>
</dbReference>
<keyword evidence="7 10" id="KW-0408">Iron</keyword>
<keyword evidence="10" id="KW-0997">Cell inner membrane</keyword>
<dbReference type="HAMAP" id="MF_00463">
    <property type="entry name" value="RsxB_RnfB"/>
    <property type="match status" value="1"/>
</dbReference>
<proteinExistence type="inferred from homology"/>
<keyword evidence="10" id="KW-1003">Cell membrane</keyword>
<gene>
    <name evidence="10" type="primary">rnfB</name>
    <name evidence="14" type="ORF">OHM77_01885</name>
</gene>
<evidence type="ECO:0000256" key="11">
    <source>
        <dbReference type="PIRSR" id="PIRSR005784-1"/>
    </source>
</evidence>
<dbReference type="GO" id="GO:0022900">
    <property type="term" value="P:electron transport chain"/>
    <property type="evidence" value="ECO:0007669"/>
    <property type="project" value="UniProtKB-UniRule"/>
</dbReference>
<feature type="binding site" evidence="10 11">
    <location>
        <position position="54"/>
    </location>
    <ligand>
        <name>[4Fe-4S] cluster</name>
        <dbReference type="ChEBI" id="CHEBI:49883"/>
        <label>1</label>
    </ligand>
</feature>
<feature type="binding site" evidence="10 11">
    <location>
        <position position="150"/>
    </location>
    <ligand>
        <name>[4Fe-4S] cluster</name>
        <dbReference type="ChEBI" id="CHEBI:49883"/>
        <label>2</label>
    </ligand>
</feature>
<keyword evidence="9 10" id="KW-0472">Membrane</keyword>
<evidence type="ECO:0000256" key="5">
    <source>
        <dbReference type="ARBA" id="ARBA00022967"/>
    </source>
</evidence>
<feature type="domain" description="4Fe-4S" evidence="13">
    <location>
        <begin position="29"/>
        <end position="88"/>
    </location>
</feature>
<evidence type="ECO:0000256" key="3">
    <source>
        <dbReference type="ARBA" id="ARBA00022723"/>
    </source>
</evidence>
<dbReference type="PROSITE" id="PS51379">
    <property type="entry name" value="4FE4S_FER_2"/>
    <property type="match status" value="2"/>
</dbReference>
<evidence type="ECO:0000256" key="2">
    <source>
        <dbReference type="ARBA" id="ARBA00022485"/>
    </source>
</evidence>
<evidence type="ECO:0000256" key="10">
    <source>
        <dbReference type="HAMAP-Rule" id="MF_00463"/>
    </source>
</evidence>
<keyword evidence="5 10" id="KW-1278">Translocase</keyword>
<dbReference type="GO" id="GO:0005886">
    <property type="term" value="C:plasma membrane"/>
    <property type="evidence" value="ECO:0007669"/>
    <property type="project" value="UniProtKB-SubCell"/>
</dbReference>
<dbReference type="Pfam" id="PF04060">
    <property type="entry name" value="FeS"/>
    <property type="match status" value="1"/>
</dbReference>
<evidence type="ECO:0000256" key="6">
    <source>
        <dbReference type="ARBA" id="ARBA00022982"/>
    </source>
</evidence>
<sequence length="175" mass="17707">MIAAIASLTLLGAALGLALGIAARKFAVETDPLIGEIEALMPGSNCGQCGLPGCAGAARAIAAREAAVTCCPPGGKALAAALAARIGVALDLASVVDEGPRLAEVREEICIGCCRCIKVCPTDAIVGAARQIHNVIREACTGCGNCVDRCPTEAVTLKPVPVALQHWVWPKPAMA</sequence>
<feature type="binding site" evidence="10 11">
    <location>
        <position position="120"/>
    </location>
    <ligand>
        <name>[4Fe-4S] cluster</name>
        <dbReference type="ChEBI" id="CHEBI:49883"/>
        <label>3</label>
    </ligand>
</feature>
<feature type="binding site" evidence="10 11">
    <location>
        <position position="113"/>
    </location>
    <ligand>
        <name>[4Fe-4S] cluster</name>
        <dbReference type="ChEBI" id="CHEBI:49883"/>
        <label>2</label>
    </ligand>
</feature>
<evidence type="ECO:0000256" key="7">
    <source>
        <dbReference type="ARBA" id="ARBA00023004"/>
    </source>
</evidence>
<dbReference type="Proteomes" id="UP001234916">
    <property type="component" value="Chromosome"/>
</dbReference>
<keyword evidence="8 10" id="KW-0411">Iron-sulfur</keyword>
<dbReference type="PANTHER" id="PTHR43560:SF1">
    <property type="entry name" value="ION-TRANSLOCATING OXIDOREDUCTASE COMPLEX SUBUNIT B"/>
    <property type="match status" value="1"/>
</dbReference>
<evidence type="ECO:0000256" key="4">
    <source>
        <dbReference type="ARBA" id="ARBA00022737"/>
    </source>
</evidence>
<evidence type="ECO:0000256" key="1">
    <source>
        <dbReference type="ARBA" id="ARBA00022448"/>
    </source>
</evidence>
<dbReference type="EC" id="7.-.-.-" evidence="10"/>